<evidence type="ECO:0000313" key="1">
    <source>
        <dbReference type="EMBL" id="QHS78729.1"/>
    </source>
</evidence>
<dbReference type="AlphaFoldDB" id="A0A6C0AG30"/>
<name>A0A6C0AG30_9ZZZZ</name>
<dbReference type="EMBL" id="MN740602">
    <property type="protein sequence ID" value="QHS78729.1"/>
    <property type="molecule type" value="Genomic_DNA"/>
</dbReference>
<proteinExistence type="predicted"/>
<organism evidence="1">
    <name type="scientific">viral metagenome</name>
    <dbReference type="NCBI Taxonomy" id="1070528"/>
    <lineage>
        <taxon>unclassified sequences</taxon>
        <taxon>metagenomes</taxon>
        <taxon>organismal metagenomes</taxon>
    </lineage>
</organism>
<accession>A0A6C0AG30</accession>
<sequence length="223" mass="27077">MSDWGFYDNLKSDSETDTVNNYKNVPFWVLLEPIDFQINWKNTAGKRPIQTKKERRYYEKIWLKQTKILLANQNSLNSINIYSNPYSKLCVRSFNKYGQYGVQVPCYRISNEIYSFFGIIKKNIKYAEYLIIIKTPIYQYSKWYRYNDIKKLYRNIVKTQLSSNFEYANSSWYILNNRLKLFRCLNIDYLNNKCYLIERVLHDILFELNDFIKIKHFILNSIK</sequence>
<protein>
    <submittedName>
        <fullName evidence="1">Uncharacterized protein</fullName>
    </submittedName>
</protein>
<reference evidence="1" key="1">
    <citation type="journal article" date="2020" name="Nature">
        <title>Giant virus diversity and host interactions through global metagenomics.</title>
        <authorList>
            <person name="Schulz F."/>
            <person name="Roux S."/>
            <person name="Paez-Espino D."/>
            <person name="Jungbluth S."/>
            <person name="Walsh D.A."/>
            <person name="Denef V.J."/>
            <person name="McMahon K.D."/>
            <person name="Konstantinidis K.T."/>
            <person name="Eloe-Fadrosh E.A."/>
            <person name="Kyrpides N.C."/>
            <person name="Woyke T."/>
        </authorList>
    </citation>
    <scope>NUCLEOTIDE SEQUENCE</scope>
    <source>
        <strain evidence="1">GVMAG-S-1024976-23</strain>
    </source>
</reference>